<proteinExistence type="predicted"/>
<gene>
    <name evidence="2" type="ORF">EZ449_00220</name>
</gene>
<sequence>MNSNTLTKSIFYLTILSAFYLLATFIGLFSRFQQNVVFGAITELITIPAILVVVAAFLFTVYQLAVKHKEASFYLIATVLLSLSAIIPMFFVQ</sequence>
<organism evidence="2 3">
    <name type="scientific">Pedobacter frigidisoli</name>
    <dbReference type="NCBI Taxonomy" id="2530455"/>
    <lineage>
        <taxon>Bacteria</taxon>
        <taxon>Pseudomonadati</taxon>
        <taxon>Bacteroidota</taxon>
        <taxon>Sphingobacteriia</taxon>
        <taxon>Sphingobacteriales</taxon>
        <taxon>Sphingobacteriaceae</taxon>
        <taxon>Pedobacter</taxon>
    </lineage>
</organism>
<dbReference type="RefSeq" id="WP_131555951.1">
    <property type="nucleotide sequence ID" value="NZ_SJSN01000001.1"/>
</dbReference>
<keyword evidence="1" id="KW-1133">Transmembrane helix</keyword>
<protein>
    <submittedName>
        <fullName evidence="2">Uncharacterized protein</fullName>
    </submittedName>
</protein>
<feature type="transmembrane region" description="Helical" evidence="1">
    <location>
        <begin position="12"/>
        <end position="32"/>
    </location>
</feature>
<keyword evidence="1" id="KW-0472">Membrane</keyword>
<dbReference type="Proteomes" id="UP000291485">
    <property type="component" value="Unassembled WGS sequence"/>
</dbReference>
<name>A0A4R0P6G6_9SPHI</name>
<comment type="caution">
    <text evidence="2">The sequence shown here is derived from an EMBL/GenBank/DDBJ whole genome shotgun (WGS) entry which is preliminary data.</text>
</comment>
<accession>A0A4R0P6G6</accession>
<keyword evidence="1" id="KW-0812">Transmembrane</keyword>
<dbReference type="EMBL" id="SJSN01000001">
    <property type="protein sequence ID" value="TCD12511.1"/>
    <property type="molecule type" value="Genomic_DNA"/>
</dbReference>
<keyword evidence="3" id="KW-1185">Reference proteome</keyword>
<dbReference type="AlphaFoldDB" id="A0A4R0P6G6"/>
<feature type="transmembrane region" description="Helical" evidence="1">
    <location>
        <begin position="71"/>
        <end position="92"/>
    </location>
</feature>
<evidence type="ECO:0000313" key="2">
    <source>
        <dbReference type="EMBL" id="TCD12511.1"/>
    </source>
</evidence>
<evidence type="ECO:0000313" key="3">
    <source>
        <dbReference type="Proteomes" id="UP000291485"/>
    </source>
</evidence>
<reference evidence="2 3" key="1">
    <citation type="submission" date="2019-02" db="EMBL/GenBank/DDBJ databases">
        <title>Pedobacter sp. RP-3-11 sp. nov., isolated from Arctic soil.</title>
        <authorList>
            <person name="Dahal R.H."/>
        </authorList>
    </citation>
    <scope>NUCLEOTIDE SEQUENCE [LARGE SCALE GENOMIC DNA]</scope>
    <source>
        <strain evidence="2 3">RP-3-11</strain>
    </source>
</reference>
<evidence type="ECO:0000256" key="1">
    <source>
        <dbReference type="SAM" id="Phobius"/>
    </source>
</evidence>
<feature type="transmembrane region" description="Helical" evidence="1">
    <location>
        <begin position="44"/>
        <end position="65"/>
    </location>
</feature>